<evidence type="ECO:0000256" key="7">
    <source>
        <dbReference type="ARBA" id="ARBA00023224"/>
    </source>
</evidence>
<comment type="caution">
    <text evidence="10">The sequence shown here is derived from an EMBL/GenBank/DDBJ whole genome shotgun (WGS) entry which is preliminary data.</text>
</comment>
<feature type="domain" description="G-protein coupled receptors family 1 profile" evidence="9">
    <location>
        <begin position="1"/>
        <end position="112"/>
    </location>
</feature>
<evidence type="ECO:0000256" key="1">
    <source>
        <dbReference type="ARBA" id="ARBA00004141"/>
    </source>
</evidence>
<sequence length="133" mass="15058">MVTCVCVLTFKLYQAAKIRRSCANQLPQSSEKSRNKPDDQGLSSKDLQVVKSVVLVCTIFILSQLTFLVTSTIRLIEPEFDTGTNLHYLFAIFSQVSRTCSYLNSSINILVYYNYNTKFRSAFSSLLCVKCKT</sequence>
<keyword evidence="3 8" id="KW-1133">Transmembrane helix</keyword>
<evidence type="ECO:0000256" key="6">
    <source>
        <dbReference type="ARBA" id="ARBA00023170"/>
    </source>
</evidence>
<keyword evidence="2 8" id="KW-0812">Transmembrane</keyword>
<gene>
    <name evidence="10" type="ORF">ElyMa_003712000</name>
</gene>
<dbReference type="InterPro" id="IPR017452">
    <property type="entry name" value="GPCR_Rhodpsn_7TM"/>
</dbReference>
<dbReference type="PANTHER" id="PTHR24243:SF208">
    <property type="entry name" value="PYROKININ-1 RECEPTOR"/>
    <property type="match status" value="1"/>
</dbReference>
<evidence type="ECO:0000256" key="3">
    <source>
        <dbReference type="ARBA" id="ARBA00022989"/>
    </source>
</evidence>
<accession>A0AAV4F4A8</accession>
<comment type="subcellular location">
    <subcellularLocation>
        <location evidence="1">Membrane</location>
        <topology evidence="1">Multi-pass membrane protein</topology>
    </subcellularLocation>
</comment>
<dbReference type="AlphaFoldDB" id="A0AAV4F4A8"/>
<evidence type="ECO:0000259" key="9">
    <source>
        <dbReference type="PROSITE" id="PS50262"/>
    </source>
</evidence>
<evidence type="ECO:0000313" key="11">
    <source>
        <dbReference type="Proteomes" id="UP000762676"/>
    </source>
</evidence>
<dbReference type="Gene3D" id="1.20.1070.10">
    <property type="entry name" value="Rhodopsin 7-helix transmembrane proteins"/>
    <property type="match status" value="1"/>
</dbReference>
<dbReference type="GO" id="GO:0016020">
    <property type="term" value="C:membrane"/>
    <property type="evidence" value="ECO:0007669"/>
    <property type="project" value="UniProtKB-SubCell"/>
</dbReference>
<dbReference type="PANTHER" id="PTHR24243">
    <property type="entry name" value="G-PROTEIN COUPLED RECEPTOR"/>
    <property type="match status" value="1"/>
</dbReference>
<feature type="transmembrane region" description="Helical" evidence="8">
    <location>
        <begin position="53"/>
        <end position="76"/>
    </location>
</feature>
<keyword evidence="6" id="KW-0675">Receptor</keyword>
<keyword evidence="4" id="KW-0297">G-protein coupled receptor</keyword>
<name>A0AAV4F4A8_9GAST</name>
<evidence type="ECO:0000256" key="4">
    <source>
        <dbReference type="ARBA" id="ARBA00023040"/>
    </source>
</evidence>
<keyword evidence="7" id="KW-0807">Transducer</keyword>
<dbReference type="Proteomes" id="UP000762676">
    <property type="component" value="Unassembled WGS sequence"/>
</dbReference>
<dbReference type="SUPFAM" id="SSF81321">
    <property type="entry name" value="Family A G protein-coupled receptor-like"/>
    <property type="match status" value="1"/>
</dbReference>
<feature type="transmembrane region" description="Helical" evidence="8">
    <location>
        <begin position="88"/>
        <end position="113"/>
    </location>
</feature>
<dbReference type="GO" id="GO:0004930">
    <property type="term" value="F:G protein-coupled receptor activity"/>
    <property type="evidence" value="ECO:0007669"/>
    <property type="project" value="UniProtKB-KW"/>
</dbReference>
<evidence type="ECO:0000256" key="2">
    <source>
        <dbReference type="ARBA" id="ARBA00022692"/>
    </source>
</evidence>
<proteinExistence type="predicted"/>
<evidence type="ECO:0000313" key="10">
    <source>
        <dbReference type="EMBL" id="GFR67646.1"/>
    </source>
</evidence>
<keyword evidence="5 8" id="KW-0472">Membrane</keyword>
<organism evidence="10 11">
    <name type="scientific">Elysia marginata</name>
    <dbReference type="NCBI Taxonomy" id="1093978"/>
    <lineage>
        <taxon>Eukaryota</taxon>
        <taxon>Metazoa</taxon>
        <taxon>Spiralia</taxon>
        <taxon>Lophotrochozoa</taxon>
        <taxon>Mollusca</taxon>
        <taxon>Gastropoda</taxon>
        <taxon>Heterobranchia</taxon>
        <taxon>Euthyneura</taxon>
        <taxon>Panpulmonata</taxon>
        <taxon>Sacoglossa</taxon>
        <taxon>Placobranchoidea</taxon>
        <taxon>Plakobranchidae</taxon>
        <taxon>Elysia</taxon>
    </lineage>
</organism>
<evidence type="ECO:0000256" key="8">
    <source>
        <dbReference type="SAM" id="Phobius"/>
    </source>
</evidence>
<evidence type="ECO:0000256" key="5">
    <source>
        <dbReference type="ARBA" id="ARBA00023136"/>
    </source>
</evidence>
<protein>
    <submittedName>
        <fullName evidence="10">Multitransmembrane protein</fullName>
    </submittedName>
</protein>
<reference evidence="10 11" key="1">
    <citation type="journal article" date="2021" name="Elife">
        <title>Chloroplast acquisition without the gene transfer in kleptoplastic sea slugs, Plakobranchus ocellatus.</title>
        <authorList>
            <person name="Maeda T."/>
            <person name="Takahashi S."/>
            <person name="Yoshida T."/>
            <person name="Shimamura S."/>
            <person name="Takaki Y."/>
            <person name="Nagai Y."/>
            <person name="Toyoda A."/>
            <person name="Suzuki Y."/>
            <person name="Arimoto A."/>
            <person name="Ishii H."/>
            <person name="Satoh N."/>
            <person name="Nishiyama T."/>
            <person name="Hasebe M."/>
            <person name="Maruyama T."/>
            <person name="Minagawa J."/>
            <person name="Obokata J."/>
            <person name="Shigenobu S."/>
        </authorList>
    </citation>
    <scope>NUCLEOTIDE SEQUENCE [LARGE SCALE GENOMIC DNA]</scope>
</reference>
<dbReference type="EMBL" id="BMAT01007608">
    <property type="protein sequence ID" value="GFR67646.1"/>
    <property type="molecule type" value="Genomic_DNA"/>
</dbReference>
<dbReference type="PROSITE" id="PS50262">
    <property type="entry name" value="G_PROTEIN_RECEP_F1_2"/>
    <property type="match status" value="1"/>
</dbReference>
<keyword evidence="11" id="KW-1185">Reference proteome</keyword>